<keyword evidence="2" id="KW-1185">Reference proteome</keyword>
<reference evidence="1" key="1">
    <citation type="submission" date="2020-10" db="EMBL/GenBank/DDBJ databases">
        <title>De novo genome project of the cellulose decomposer Thermobifida halotolerans type strain.</title>
        <authorList>
            <person name="Nagy I."/>
            <person name="Horvath B."/>
            <person name="Kukolya J."/>
            <person name="Nagy I."/>
            <person name="Orsini M."/>
        </authorList>
    </citation>
    <scope>NUCLEOTIDE SEQUENCE</scope>
    <source>
        <strain evidence="1">DSM 44931</strain>
    </source>
</reference>
<evidence type="ECO:0000313" key="1">
    <source>
        <dbReference type="EMBL" id="UOE20000.1"/>
    </source>
</evidence>
<evidence type="ECO:0000313" key="2">
    <source>
        <dbReference type="Proteomes" id="UP000265719"/>
    </source>
</evidence>
<gene>
    <name evidence="1" type="ORF">NI17_001725</name>
</gene>
<organism evidence="1 2">
    <name type="scientific">Thermobifida halotolerans</name>
    <dbReference type="NCBI Taxonomy" id="483545"/>
    <lineage>
        <taxon>Bacteria</taxon>
        <taxon>Bacillati</taxon>
        <taxon>Actinomycetota</taxon>
        <taxon>Actinomycetes</taxon>
        <taxon>Streptosporangiales</taxon>
        <taxon>Nocardiopsidaceae</taxon>
        <taxon>Thermobifida</taxon>
    </lineage>
</organism>
<protein>
    <submittedName>
        <fullName evidence="1">Uncharacterized protein</fullName>
    </submittedName>
</protein>
<dbReference type="EMBL" id="CP063196">
    <property type="protein sequence ID" value="UOE20000.1"/>
    <property type="molecule type" value="Genomic_DNA"/>
</dbReference>
<dbReference type="AlphaFoldDB" id="A0A399G817"/>
<name>A0A399G817_9ACTN</name>
<dbReference type="RefSeq" id="WP_068694088.1">
    <property type="nucleotide sequence ID" value="NZ_CP063196.1"/>
</dbReference>
<dbReference type="KEGG" id="thao:NI17_001725"/>
<sequence>MGVLGSAAQGAVAGLAATVAMSGAMAAARKEGKVGRTPPKLLIRRFLPGGREQSPRPGENLAAAAAHWGFGAGAGAVFGALTGGRPPRALLGLGYGLGVWLVSYEGWVPKVTAEPPAHRDAPGRAATMVTAHLVYGYALAAALRRMRR</sequence>
<dbReference type="OrthoDB" id="6165073at2"/>
<dbReference type="Proteomes" id="UP000265719">
    <property type="component" value="Chromosome"/>
</dbReference>
<proteinExistence type="predicted"/>
<accession>A0A399G817</accession>